<gene>
    <name evidence="3" type="ORF">BU24DRAFT_462550</name>
</gene>
<dbReference type="InterPro" id="IPR017853">
    <property type="entry name" value="GH"/>
</dbReference>
<dbReference type="GO" id="GO:0071966">
    <property type="term" value="P:fungal-type cell wall polysaccharide metabolic process"/>
    <property type="evidence" value="ECO:0007669"/>
    <property type="project" value="TreeGrafter"/>
</dbReference>
<evidence type="ECO:0000259" key="2">
    <source>
        <dbReference type="Pfam" id="PF11790"/>
    </source>
</evidence>
<dbReference type="SUPFAM" id="SSF51445">
    <property type="entry name" value="(Trans)glycosidases"/>
    <property type="match status" value="1"/>
</dbReference>
<dbReference type="PANTHER" id="PTHR34154">
    <property type="entry name" value="ALKALI-SENSITIVE LINKAGE PROTEIN 1"/>
    <property type="match status" value="1"/>
</dbReference>
<keyword evidence="1" id="KW-0732">Signal</keyword>
<dbReference type="GO" id="GO:0016787">
    <property type="term" value="F:hydrolase activity"/>
    <property type="evidence" value="ECO:0007669"/>
    <property type="project" value="UniProtKB-KW"/>
</dbReference>
<dbReference type="GO" id="GO:0009277">
    <property type="term" value="C:fungal-type cell wall"/>
    <property type="evidence" value="ECO:0007669"/>
    <property type="project" value="TreeGrafter"/>
</dbReference>
<organism evidence="3 4">
    <name type="scientific">Aaosphaeria arxii CBS 175.79</name>
    <dbReference type="NCBI Taxonomy" id="1450172"/>
    <lineage>
        <taxon>Eukaryota</taxon>
        <taxon>Fungi</taxon>
        <taxon>Dikarya</taxon>
        <taxon>Ascomycota</taxon>
        <taxon>Pezizomycotina</taxon>
        <taxon>Dothideomycetes</taxon>
        <taxon>Pleosporomycetidae</taxon>
        <taxon>Pleosporales</taxon>
        <taxon>Pleosporales incertae sedis</taxon>
        <taxon>Aaosphaeria</taxon>
    </lineage>
</organism>
<accession>A0A6A5XUK3</accession>
<dbReference type="Pfam" id="PF11790">
    <property type="entry name" value="Glyco_hydro_cc"/>
    <property type="match status" value="1"/>
</dbReference>
<dbReference type="AlphaFoldDB" id="A0A6A5XUK3"/>
<feature type="signal peptide" evidence="1">
    <location>
        <begin position="1"/>
        <end position="24"/>
    </location>
</feature>
<name>A0A6A5XUK3_9PLEO</name>
<evidence type="ECO:0000313" key="4">
    <source>
        <dbReference type="Proteomes" id="UP000799778"/>
    </source>
</evidence>
<dbReference type="PANTHER" id="PTHR34154:SF10">
    <property type="entry name" value="ASL1-LIKE GLYCOSYL HYDROLASE CATALYTIC DOMAIN-CONTAINING PROTEIN"/>
    <property type="match status" value="1"/>
</dbReference>
<protein>
    <submittedName>
        <fullName evidence="3">Glycoside hydrolase family 128 protein</fullName>
    </submittedName>
</protein>
<dbReference type="RefSeq" id="XP_033384730.1">
    <property type="nucleotide sequence ID" value="XM_033532020.1"/>
</dbReference>
<evidence type="ECO:0000313" key="3">
    <source>
        <dbReference type="EMBL" id="KAF2016391.1"/>
    </source>
</evidence>
<dbReference type="Gene3D" id="3.20.20.80">
    <property type="entry name" value="Glycosidases"/>
    <property type="match status" value="1"/>
</dbReference>
<keyword evidence="4" id="KW-1185">Reference proteome</keyword>
<sequence length="288" mass="32178">MFADTTPLGLLFCFSSLVSMYVRAAPMFWNQTQVASVSETAGNNRRGVSFNDASFTKSFNTNGHRTTWMYNWASSFKGPAGPYEFVPMLWSDAPSLTRDWFANVDIYAKAGPGTTHVLSFNEPDQCGNGGACMLNLGKIVAAHKRWMEPLRRYDKKVLIGSPAVTNGRRIGNRGPVGVEYLKLFLEGCTDCKIDFVCIHWYGSYSDVELFKRHVIDTRNIAKTRPIWITEFGVFGSDAQILGFLSVVLPWLDSQPDVHRYAMFWAAPGFLLNPAGSALSTLGQAYNHW</sequence>
<dbReference type="GeneID" id="54289417"/>
<dbReference type="OrthoDB" id="5985073at2759"/>
<dbReference type="InterPro" id="IPR024655">
    <property type="entry name" value="Asl1_glyco_hydro_catalytic"/>
</dbReference>
<feature type="domain" description="Asl1-like glycosyl hydrolase catalytic" evidence="2">
    <location>
        <begin position="47"/>
        <end position="285"/>
    </location>
</feature>
<feature type="chain" id="PRO_5025436170" evidence="1">
    <location>
        <begin position="25"/>
        <end position="288"/>
    </location>
</feature>
<proteinExistence type="predicted"/>
<dbReference type="InterPro" id="IPR053183">
    <property type="entry name" value="ASL1"/>
</dbReference>
<reference evidence="3" key="1">
    <citation type="journal article" date="2020" name="Stud. Mycol.">
        <title>101 Dothideomycetes genomes: a test case for predicting lifestyles and emergence of pathogens.</title>
        <authorList>
            <person name="Haridas S."/>
            <person name="Albert R."/>
            <person name="Binder M."/>
            <person name="Bloem J."/>
            <person name="Labutti K."/>
            <person name="Salamov A."/>
            <person name="Andreopoulos B."/>
            <person name="Baker S."/>
            <person name="Barry K."/>
            <person name="Bills G."/>
            <person name="Bluhm B."/>
            <person name="Cannon C."/>
            <person name="Castanera R."/>
            <person name="Culley D."/>
            <person name="Daum C."/>
            <person name="Ezra D."/>
            <person name="Gonzalez J."/>
            <person name="Henrissat B."/>
            <person name="Kuo A."/>
            <person name="Liang C."/>
            <person name="Lipzen A."/>
            <person name="Lutzoni F."/>
            <person name="Magnuson J."/>
            <person name="Mondo S."/>
            <person name="Nolan M."/>
            <person name="Ohm R."/>
            <person name="Pangilinan J."/>
            <person name="Park H.-J."/>
            <person name="Ramirez L."/>
            <person name="Alfaro M."/>
            <person name="Sun H."/>
            <person name="Tritt A."/>
            <person name="Yoshinaga Y."/>
            <person name="Zwiers L.-H."/>
            <person name="Turgeon B."/>
            <person name="Goodwin S."/>
            <person name="Spatafora J."/>
            <person name="Crous P."/>
            <person name="Grigoriev I."/>
        </authorList>
    </citation>
    <scope>NUCLEOTIDE SEQUENCE</scope>
    <source>
        <strain evidence="3">CBS 175.79</strain>
    </source>
</reference>
<dbReference type="EMBL" id="ML978069">
    <property type="protein sequence ID" value="KAF2016391.1"/>
    <property type="molecule type" value="Genomic_DNA"/>
</dbReference>
<keyword evidence="3" id="KW-0378">Hydrolase</keyword>
<dbReference type="Proteomes" id="UP000799778">
    <property type="component" value="Unassembled WGS sequence"/>
</dbReference>
<evidence type="ECO:0000256" key="1">
    <source>
        <dbReference type="SAM" id="SignalP"/>
    </source>
</evidence>